<dbReference type="AlphaFoldDB" id="A0A1J0ES47"/>
<organism evidence="6 7">
    <name type="scientific">Pseudomonas frederiksbergensis</name>
    <dbReference type="NCBI Taxonomy" id="104087"/>
    <lineage>
        <taxon>Bacteria</taxon>
        <taxon>Pseudomonadati</taxon>
        <taxon>Pseudomonadota</taxon>
        <taxon>Gammaproteobacteria</taxon>
        <taxon>Pseudomonadales</taxon>
        <taxon>Pseudomonadaceae</taxon>
        <taxon>Pseudomonas</taxon>
    </lineage>
</organism>
<keyword evidence="4" id="KW-0804">Transcription</keyword>
<dbReference type="EMBL" id="CP017886">
    <property type="protein sequence ID" value="APC18620.1"/>
    <property type="molecule type" value="Genomic_DNA"/>
</dbReference>
<dbReference type="Gene3D" id="1.10.10.10">
    <property type="entry name" value="Winged helix-like DNA-binding domain superfamily/Winged helix DNA-binding domain"/>
    <property type="match status" value="1"/>
</dbReference>
<gene>
    <name evidence="6" type="ORF">BLL42_23975</name>
</gene>
<dbReference type="SUPFAM" id="SSF46785">
    <property type="entry name" value="Winged helix' DNA-binding domain"/>
    <property type="match status" value="1"/>
</dbReference>
<dbReference type="Proteomes" id="UP000182567">
    <property type="component" value="Chromosome"/>
</dbReference>
<dbReference type="Pfam" id="PF00126">
    <property type="entry name" value="HTH_1"/>
    <property type="match status" value="1"/>
</dbReference>
<dbReference type="GeneID" id="46911345"/>
<dbReference type="PROSITE" id="PS50931">
    <property type="entry name" value="HTH_LYSR"/>
    <property type="match status" value="1"/>
</dbReference>
<protein>
    <submittedName>
        <fullName evidence="6">LysR family transcriptional regulator</fullName>
    </submittedName>
</protein>
<comment type="similarity">
    <text evidence="1">Belongs to the LysR transcriptional regulatory family.</text>
</comment>
<keyword evidence="3" id="KW-0238">DNA-binding</keyword>
<sequence length="319" mass="35237">MQVLQFTQVVMKFMHSVLRRLDLNLLLVFDAIYRHRSVVAAADELAISPSACSHALSRIRDSLSDELFVRSGNSMQPTAQAEQIAAGVADALRILSDQLTGAEPFVPATTTQTFVFAATDYAVYALLTPLIARLEKVAPALRIKVLYLTRQECLTDLREGRVHFVLDARHDQEVGFEGLEVLDCFTDDYVVAVRKGHPRIKKVLSLDQYLGERHIAALPWSDAGSVIDMALARLGLHRDVAVQLPSVLAAPYIVASTDFLFTLPRRAVLPFSRAASLVVHPAPFEAPCYTLGLLSNKQYSSSAAHRWVRKQMLATLSAL</sequence>
<dbReference type="Pfam" id="PF03466">
    <property type="entry name" value="LysR_substrate"/>
    <property type="match status" value="1"/>
</dbReference>
<dbReference type="InterPro" id="IPR036390">
    <property type="entry name" value="WH_DNA-bd_sf"/>
</dbReference>
<dbReference type="Gene3D" id="3.40.190.10">
    <property type="entry name" value="Periplasmic binding protein-like II"/>
    <property type="match status" value="2"/>
</dbReference>
<evidence type="ECO:0000256" key="4">
    <source>
        <dbReference type="ARBA" id="ARBA00023163"/>
    </source>
</evidence>
<evidence type="ECO:0000256" key="2">
    <source>
        <dbReference type="ARBA" id="ARBA00023015"/>
    </source>
</evidence>
<dbReference type="SUPFAM" id="SSF53850">
    <property type="entry name" value="Periplasmic binding protein-like II"/>
    <property type="match status" value="1"/>
</dbReference>
<evidence type="ECO:0000256" key="1">
    <source>
        <dbReference type="ARBA" id="ARBA00009437"/>
    </source>
</evidence>
<dbReference type="InterPro" id="IPR050389">
    <property type="entry name" value="LysR-type_TF"/>
</dbReference>
<proteinExistence type="inferred from homology"/>
<evidence type="ECO:0000256" key="3">
    <source>
        <dbReference type="ARBA" id="ARBA00023125"/>
    </source>
</evidence>
<dbReference type="InterPro" id="IPR005119">
    <property type="entry name" value="LysR_subst-bd"/>
</dbReference>
<dbReference type="InterPro" id="IPR036388">
    <property type="entry name" value="WH-like_DNA-bd_sf"/>
</dbReference>
<reference evidence="7" key="1">
    <citation type="submission" date="2016-10" db="EMBL/GenBank/DDBJ databases">
        <title>Pseudomonas frederiksbergensis ERGS4:02 complete genome.</title>
        <authorList>
            <person name="Kumar R."/>
            <person name="Acharya V."/>
            <person name="Singh D."/>
        </authorList>
    </citation>
    <scope>NUCLEOTIDE SEQUENCE [LARGE SCALE GENOMIC DNA]</scope>
    <source>
        <strain evidence="7">ERGS4:02</strain>
    </source>
</reference>
<evidence type="ECO:0000313" key="6">
    <source>
        <dbReference type="EMBL" id="APC18620.1"/>
    </source>
</evidence>
<name>A0A1J0ES47_9PSED</name>
<dbReference type="GO" id="GO:0003700">
    <property type="term" value="F:DNA-binding transcription factor activity"/>
    <property type="evidence" value="ECO:0007669"/>
    <property type="project" value="InterPro"/>
</dbReference>
<dbReference type="OrthoDB" id="8557381at2"/>
<dbReference type="GO" id="GO:0003677">
    <property type="term" value="F:DNA binding"/>
    <property type="evidence" value="ECO:0007669"/>
    <property type="project" value="UniProtKB-KW"/>
</dbReference>
<dbReference type="RefSeq" id="WP_071554958.1">
    <property type="nucleotide sequence ID" value="NZ_CP017886.1"/>
</dbReference>
<dbReference type="PANTHER" id="PTHR30118">
    <property type="entry name" value="HTH-TYPE TRANSCRIPTIONAL REGULATOR LEUO-RELATED"/>
    <property type="match status" value="1"/>
</dbReference>
<keyword evidence="2" id="KW-0805">Transcription regulation</keyword>
<evidence type="ECO:0000313" key="7">
    <source>
        <dbReference type="Proteomes" id="UP000182567"/>
    </source>
</evidence>
<feature type="domain" description="HTH lysR-type" evidence="5">
    <location>
        <begin position="21"/>
        <end position="78"/>
    </location>
</feature>
<accession>A0A1J0ES47</accession>
<dbReference type="InterPro" id="IPR000847">
    <property type="entry name" value="LysR_HTH_N"/>
</dbReference>
<evidence type="ECO:0000259" key="5">
    <source>
        <dbReference type="PROSITE" id="PS50931"/>
    </source>
</evidence>
<dbReference type="PANTHER" id="PTHR30118:SF15">
    <property type="entry name" value="TRANSCRIPTIONAL REGULATORY PROTEIN"/>
    <property type="match status" value="1"/>
</dbReference>